<dbReference type="InterPro" id="IPR010997">
    <property type="entry name" value="HRDC-like_sf"/>
</dbReference>
<dbReference type="PANTHER" id="PTHR12124:SF47">
    <property type="entry name" value="EXOSOME COMPONENT 10"/>
    <property type="match status" value="1"/>
</dbReference>
<name>A0A9P6FTR3_9FUNG</name>
<dbReference type="FunFam" id="1.10.150.80:FF:000001">
    <property type="entry name" value="Putative exosome component 10"/>
    <property type="match status" value="1"/>
</dbReference>
<dbReference type="GO" id="GO:0071036">
    <property type="term" value="P:nuclear polyadenylation-dependent snoRNA catabolic process"/>
    <property type="evidence" value="ECO:0007669"/>
    <property type="project" value="TreeGrafter"/>
</dbReference>
<feature type="compositionally biased region" description="Basic and acidic residues" evidence="9">
    <location>
        <begin position="735"/>
        <end position="744"/>
    </location>
</feature>
<dbReference type="GO" id="GO:0071037">
    <property type="term" value="P:nuclear polyadenylation-dependent snRNA catabolic process"/>
    <property type="evidence" value="ECO:0007669"/>
    <property type="project" value="TreeGrafter"/>
</dbReference>
<evidence type="ECO:0000259" key="10">
    <source>
        <dbReference type="PROSITE" id="PS50967"/>
    </source>
</evidence>
<protein>
    <submittedName>
        <fullName evidence="11">Exosome nuclease subunit</fullName>
    </submittedName>
</protein>
<comment type="caution">
    <text evidence="11">The sequence shown here is derived from an EMBL/GenBank/DDBJ whole genome shotgun (WGS) entry which is preliminary data.</text>
</comment>
<feature type="compositionally biased region" description="Basic residues" evidence="9">
    <location>
        <begin position="779"/>
        <end position="790"/>
    </location>
</feature>
<keyword evidence="12" id="KW-1185">Reference proteome</keyword>
<proteinExistence type="inferred from homology"/>
<keyword evidence="4" id="KW-0378">Hydrolase</keyword>
<dbReference type="InterPro" id="IPR045092">
    <property type="entry name" value="Rrp6-like"/>
</dbReference>
<dbReference type="SUPFAM" id="SSF47819">
    <property type="entry name" value="HRDC-like"/>
    <property type="match status" value="1"/>
</dbReference>
<accession>A0A9P6FTR3</accession>
<evidence type="ECO:0000256" key="3">
    <source>
        <dbReference type="ARBA" id="ARBA00022722"/>
    </source>
</evidence>
<evidence type="ECO:0000256" key="2">
    <source>
        <dbReference type="ARBA" id="ARBA00022552"/>
    </source>
</evidence>
<dbReference type="FunFam" id="3.30.420.10:FF:000059">
    <property type="entry name" value="Exosome complex exonuclease Rrp6"/>
    <property type="match status" value="1"/>
</dbReference>
<feature type="compositionally biased region" description="Polar residues" evidence="9">
    <location>
        <begin position="693"/>
        <end position="706"/>
    </location>
</feature>
<dbReference type="SUPFAM" id="SSF53098">
    <property type="entry name" value="Ribonuclease H-like"/>
    <property type="match status" value="1"/>
</dbReference>
<evidence type="ECO:0000256" key="9">
    <source>
        <dbReference type="SAM" id="MobiDB-lite"/>
    </source>
</evidence>
<feature type="domain" description="HRDC" evidence="10">
    <location>
        <begin position="470"/>
        <end position="550"/>
    </location>
</feature>
<dbReference type="GO" id="GO:0071039">
    <property type="term" value="P:nuclear polyadenylation-dependent CUT catabolic process"/>
    <property type="evidence" value="ECO:0007669"/>
    <property type="project" value="TreeGrafter"/>
</dbReference>
<dbReference type="InterPro" id="IPR012588">
    <property type="entry name" value="Exosome-assoc_fac_Rrp6_N"/>
</dbReference>
<feature type="compositionally biased region" description="Basic and acidic residues" evidence="9">
    <location>
        <begin position="879"/>
        <end position="891"/>
    </location>
</feature>
<dbReference type="SMART" id="SM00341">
    <property type="entry name" value="HRDC"/>
    <property type="match status" value="1"/>
</dbReference>
<dbReference type="GO" id="GO:0071040">
    <property type="term" value="P:nuclear polyadenylation-dependent antisense transcript catabolic process"/>
    <property type="evidence" value="ECO:0007669"/>
    <property type="project" value="TreeGrafter"/>
</dbReference>
<dbReference type="GO" id="GO:0003727">
    <property type="term" value="F:single-stranded RNA binding"/>
    <property type="evidence" value="ECO:0007669"/>
    <property type="project" value="TreeGrafter"/>
</dbReference>
<comment type="subcellular location">
    <subcellularLocation>
        <location evidence="1">Nucleus</location>
    </subcellularLocation>
</comment>
<evidence type="ECO:0000256" key="1">
    <source>
        <dbReference type="ARBA" id="ARBA00004123"/>
    </source>
</evidence>
<dbReference type="Pfam" id="PF08066">
    <property type="entry name" value="PMC2NT"/>
    <property type="match status" value="1"/>
</dbReference>
<reference evidence="11" key="1">
    <citation type="journal article" date="2020" name="Fungal Divers.">
        <title>Resolving the Mortierellaceae phylogeny through synthesis of multi-gene phylogenetics and phylogenomics.</title>
        <authorList>
            <person name="Vandepol N."/>
            <person name="Liber J."/>
            <person name="Desiro A."/>
            <person name="Na H."/>
            <person name="Kennedy M."/>
            <person name="Barry K."/>
            <person name="Grigoriev I.V."/>
            <person name="Miller A.N."/>
            <person name="O'Donnell K."/>
            <person name="Stajich J.E."/>
            <person name="Bonito G."/>
        </authorList>
    </citation>
    <scope>NUCLEOTIDE SEQUENCE</scope>
    <source>
        <strain evidence="11">KOD1015</strain>
    </source>
</reference>
<gene>
    <name evidence="11" type="primary">RRP6</name>
    <name evidence="11" type="ORF">BGW38_001848</name>
</gene>
<organism evidence="11 12">
    <name type="scientific">Lunasporangiospora selenospora</name>
    <dbReference type="NCBI Taxonomy" id="979761"/>
    <lineage>
        <taxon>Eukaryota</taxon>
        <taxon>Fungi</taxon>
        <taxon>Fungi incertae sedis</taxon>
        <taxon>Mucoromycota</taxon>
        <taxon>Mortierellomycotina</taxon>
        <taxon>Mortierellomycetes</taxon>
        <taxon>Mortierellales</taxon>
        <taxon>Mortierellaceae</taxon>
        <taxon>Lunasporangiospora</taxon>
    </lineage>
</organism>
<dbReference type="GO" id="GO:0071035">
    <property type="term" value="P:nuclear polyadenylation-dependent rRNA catabolic process"/>
    <property type="evidence" value="ECO:0007669"/>
    <property type="project" value="TreeGrafter"/>
</dbReference>
<evidence type="ECO:0000256" key="4">
    <source>
        <dbReference type="ARBA" id="ARBA00022801"/>
    </source>
</evidence>
<dbReference type="Gene3D" id="1.10.150.80">
    <property type="entry name" value="HRDC domain"/>
    <property type="match status" value="1"/>
</dbReference>
<feature type="compositionally biased region" description="Low complexity" evidence="9">
    <location>
        <begin position="795"/>
        <end position="812"/>
    </location>
</feature>
<dbReference type="InterPro" id="IPR002562">
    <property type="entry name" value="3'-5'_exonuclease_dom"/>
</dbReference>
<feature type="region of interest" description="Disordered" evidence="9">
    <location>
        <begin position="677"/>
        <end position="815"/>
    </location>
</feature>
<dbReference type="GO" id="GO:0000467">
    <property type="term" value="P:exonucleolytic trimming to generate mature 3'-end of 5.8S rRNA from tricistronic rRNA transcript (SSU-rRNA, 5.8S rRNA, LSU-rRNA)"/>
    <property type="evidence" value="ECO:0007669"/>
    <property type="project" value="InterPro"/>
</dbReference>
<evidence type="ECO:0000313" key="12">
    <source>
        <dbReference type="Proteomes" id="UP000780801"/>
    </source>
</evidence>
<evidence type="ECO:0000313" key="11">
    <source>
        <dbReference type="EMBL" id="KAF9581222.1"/>
    </source>
</evidence>
<dbReference type="InterPro" id="IPR036397">
    <property type="entry name" value="RNaseH_sf"/>
</dbReference>
<dbReference type="GO" id="GO:0000166">
    <property type="term" value="F:nucleotide binding"/>
    <property type="evidence" value="ECO:0007669"/>
    <property type="project" value="InterPro"/>
</dbReference>
<evidence type="ECO:0000256" key="6">
    <source>
        <dbReference type="ARBA" id="ARBA00022839"/>
    </source>
</evidence>
<dbReference type="Pfam" id="PF01612">
    <property type="entry name" value="DNA_pol_A_exo1"/>
    <property type="match status" value="1"/>
</dbReference>
<dbReference type="InterPro" id="IPR049559">
    <property type="entry name" value="Rrp6p-like_exo"/>
</dbReference>
<keyword evidence="6" id="KW-0269">Exonuclease</keyword>
<dbReference type="GO" id="GO:0000176">
    <property type="term" value="C:nuclear exosome (RNase complex)"/>
    <property type="evidence" value="ECO:0007669"/>
    <property type="project" value="InterPro"/>
</dbReference>
<feature type="region of interest" description="Disordered" evidence="9">
    <location>
        <begin position="838"/>
        <end position="907"/>
    </location>
</feature>
<keyword evidence="7" id="KW-0539">Nucleus</keyword>
<keyword evidence="3" id="KW-0540">Nuclease</keyword>
<dbReference type="CDD" id="cd06147">
    <property type="entry name" value="Rrp6p_like_exo"/>
    <property type="match status" value="1"/>
</dbReference>
<feature type="compositionally biased region" description="Acidic residues" evidence="9">
    <location>
        <begin position="745"/>
        <end position="765"/>
    </location>
</feature>
<dbReference type="Proteomes" id="UP000780801">
    <property type="component" value="Unassembled WGS sequence"/>
</dbReference>
<keyword evidence="2" id="KW-0698">rRNA processing</keyword>
<feature type="compositionally biased region" description="Polar residues" evidence="9">
    <location>
        <begin position="892"/>
        <end position="907"/>
    </location>
</feature>
<evidence type="ECO:0000256" key="7">
    <source>
        <dbReference type="ARBA" id="ARBA00023242"/>
    </source>
</evidence>
<dbReference type="AlphaFoldDB" id="A0A9P6FTR3"/>
<dbReference type="SMART" id="SM00474">
    <property type="entry name" value="35EXOc"/>
    <property type="match status" value="1"/>
</dbReference>
<feature type="compositionally biased region" description="Low complexity" evidence="9">
    <location>
        <begin position="854"/>
        <end position="868"/>
    </location>
</feature>
<feature type="compositionally biased region" description="Basic and acidic residues" evidence="9">
    <location>
        <begin position="716"/>
        <end position="728"/>
    </location>
</feature>
<dbReference type="OrthoDB" id="2250022at2759"/>
<dbReference type="InterPro" id="IPR012337">
    <property type="entry name" value="RNaseH-like_sf"/>
</dbReference>
<evidence type="ECO:0000256" key="5">
    <source>
        <dbReference type="ARBA" id="ARBA00022835"/>
    </source>
</evidence>
<dbReference type="InterPro" id="IPR002121">
    <property type="entry name" value="HRDC_dom"/>
</dbReference>
<dbReference type="GO" id="GO:0071038">
    <property type="term" value="P:TRAMP-dependent tRNA surveillance pathway"/>
    <property type="evidence" value="ECO:0007669"/>
    <property type="project" value="TreeGrafter"/>
</dbReference>
<sequence length="907" mass="100718">MATNQILSDFEGWQKSLFSTLVRASKAANAIPADDVSFYRSLDQSFAANMDDVASASLDMCNGLLYQAGGSAVQRLNDKDDVKDRFDVIVDVVDNLLEKVVPILTKDLLLVTDTLLQDVSIDELKGTRKKPNTTIAQSAPVVVKAKSDKLEYRLIHAQHIARPQIRFPDPVDNSSTTFVRKITVKPNAKVPLDYGMERLKINDGDSNEETTPSMPHPYEYEIAHLEYPGHMFEQRPEQLYHPFDSTSAIWVDTEEVLVDMCRTLEMQREIAIDLEHHNYRSYQGFVCLMQISTRDQDYVVDTLELRGSLHLLNQSFTDPNIVKILHGADSDIIWLQRDFGVYIVNMFDTYHASKVLEFGSHSLAYLLKYYADFDADKRYQLADWRIRPLPKEMFSYARSDTHFLLYVYDRMRNSLLDRSNPNTHNLLHATLQRSAETALKRHEKEGYDAEEGEGPNGWRNMYSKWNRSLNTQQFAVFKALHAWRDQIAREEDESLRYVLPNHMLFTLAEKMPNEGAAVLACCNPVPPPVKMNAGDIALLISRTMLSVGLPTTGAGYKLVEMDVPSHIRFDPATGLQVTEAGKKANAAAEGSRLAVAGAGTASGVLSHSIGVRAATGSGLFGRGSVSRPVIDTTRLEKDANQLMAKRSNVFGALTTLKVSTPEEEAFEKAKRIMEELSKQHAAAETPRFKEITNQEASTPASESNPATPVEEMVFVPKEERETKQKRTDVLVLSDMSKKRSRAMDEDAAQDDDMEGSDTGAEETEEGSTVANNGEDSTGPKKRRKGKKGKKGQLLEAGGEVSSSAVSSAAASGDEQGVDKMAEAFKPFDYNSVRSVVDEAMDSGSKKKKNRKKNANANANASANGSSAPSPAPFDPYTKLLEDSEFKKKDASLSRNPKSGSRSMTFKQ</sequence>
<dbReference type="Gene3D" id="3.30.420.10">
    <property type="entry name" value="Ribonuclease H-like superfamily/Ribonuclease H"/>
    <property type="match status" value="1"/>
</dbReference>
<dbReference type="GO" id="GO:0005730">
    <property type="term" value="C:nucleolus"/>
    <property type="evidence" value="ECO:0007669"/>
    <property type="project" value="TreeGrafter"/>
</dbReference>
<dbReference type="InterPro" id="IPR044876">
    <property type="entry name" value="HRDC_dom_sf"/>
</dbReference>
<dbReference type="EMBL" id="JAABOA010001605">
    <property type="protein sequence ID" value="KAF9581222.1"/>
    <property type="molecule type" value="Genomic_DNA"/>
</dbReference>
<feature type="compositionally biased region" description="Polar residues" evidence="9">
    <location>
        <begin position="766"/>
        <end position="775"/>
    </location>
</feature>
<evidence type="ECO:0000256" key="8">
    <source>
        <dbReference type="ARBA" id="ARBA00043957"/>
    </source>
</evidence>
<dbReference type="PROSITE" id="PS50967">
    <property type="entry name" value="HRDC"/>
    <property type="match status" value="1"/>
</dbReference>
<comment type="similarity">
    <text evidence="8">Belongs to the exosome component 10/RRP6 family.</text>
</comment>
<keyword evidence="5" id="KW-0271">Exosome</keyword>
<dbReference type="PANTHER" id="PTHR12124">
    <property type="entry name" value="POLYMYOSITIS/SCLERODERMA AUTOANTIGEN-RELATED"/>
    <property type="match status" value="1"/>
</dbReference>
<dbReference type="GO" id="GO:0071044">
    <property type="term" value="P:histone mRNA catabolic process"/>
    <property type="evidence" value="ECO:0007669"/>
    <property type="project" value="TreeGrafter"/>
</dbReference>
<dbReference type="GO" id="GO:0000175">
    <property type="term" value="F:3'-5'-RNA exonuclease activity"/>
    <property type="evidence" value="ECO:0007669"/>
    <property type="project" value="InterPro"/>
</dbReference>
<dbReference type="Pfam" id="PF00570">
    <property type="entry name" value="HRDC"/>
    <property type="match status" value="1"/>
</dbReference>
<dbReference type="GO" id="GO:0071051">
    <property type="term" value="P:poly(A)-dependent snoRNA 3'-end processing"/>
    <property type="evidence" value="ECO:0007669"/>
    <property type="project" value="TreeGrafter"/>
</dbReference>